<reference evidence="2 3" key="2">
    <citation type="submission" date="2018-11" db="EMBL/GenBank/DDBJ databases">
        <authorList>
            <consortium name="Pathogen Informatics"/>
        </authorList>
    </citation>
    <scope>NUCLEOTIDE SEQUENCE [LARGE SCALE GENOMIC DNA]</scope>
</reference>
<proteinExistence type="predicted"/>
<dbReference type="AlphaFoldDB" id="A0A183U9J5"/>
<feature type="region of interest" description="Disordered" evidence="1">
    <location>
        <begin position="88"/>
        <end position="125"/>
    </location>
</feature>
<protein>
    <submittedName>
        <fullName evidence="4">ZP domain-containing protein</fullName>
    </submittedName>
</protein>
<evidence type="ECO:0000313" key="4">
    <source>
        <dbReference type="WBParaSite" id="TCNE_0000516501-mRNA-1"/>
    </source>
</evidence>
<gene>
    <name evidence="2" type="ORF">TCNE_LOCUS5166</name>
</gene>
<organism evidence="3 4">
    <name type="scientific">Toxocara canis</name>
    <name type="common">Canine roundworm</name>
    <dbReference type="NCBI Taxonomy" id="6265"/>
    <lineage>
        <taxon>Eukaryota</taxon>
        <taxon>Metazoa</taxon>
        <taxon>Ecdysozoa</taxon>
        <taxon>Nematoda</taxon>
        <taxon>Chromadorea</taxon>
        <taxon>Rhabditida</taxon>
        <taxon>Spirurina</taxon>
        <taxon>Ascaridomorpha</taxon>
        <taxon>Ascaridoidea</taxon>
        <taxon>Toxocaridae</taxon>
        <taxon>Toxocara</taxon>
    </lineage>
</organism>
<name>A0A183U9J5_TOXCA</name>
<dbReference type="EMBL" id="UYWY01011549">
    <property type="protein sequence ID" value="VDM34363.1"/>
    <property type="molecule type" value="Genomic_DNA"/>
</dbReference>
<evidence type="ECO:0000313" key="3">
    <source>
        <dbReference type="Proteomes" id="UP000050794"/>
    </source>
</evidence>
<dbReference type="Proteomes" id="UP000050794">
    <property type="component" value="Unassembled WGS sequence"/>
</dbReference>
<keyword evidence="3" id="KW-1185">Reference proteome</keyword>
<evidence type="ECO:0000313" key="2">
    <source>
        <dbReference type="EMBL" id="VDM34363.1"/>
    </source>
</evidence>
<feature type="compositionally biased region" description="Polar residues" evidence="1">
    <location>
        <begin position="89"/>
        <end position="100"/>
    </location>
</feature>
<evidence type="ECO:0000256" key="1">
    <source>
        <dbReference type="SAM" id="MobiDB-lite"/>
    </source>
</evidence>
<sequence>MNKSTWQLIGRPALQPSSLIAHSASGDQIKILGQRACNYSFQNASAQGIFYVANTHCNLLGAERFSNMGIYAVMDALPCDDSDRPTALNIGSITPTNTSVAKDPQRRSAYSPANQITPHEPPGTI</sequence>
<dbReference type="WBParaSite" id="TCNE_0000516501-mRNA-1">
    <property type="protein sequence ID" value="TCNE_0000516501-mRNA-1"/>
    <property type="gene ID" value="TCNE_0000516501"/>
</dbReference>
<reference evidence="4" key="1">
    <citation type="submission" date="2016-06" db="UniProtKB">
        <authorList>
            <consortium name="WormBaseParasite"/>
        </authorList>
    </citation>
    <scope>IDENTIFICATION</scope>
</reference>
<accession>A0A183U9J5</accession>